<organism evidence="2 3">
    <name type="scientific">Panagrolaimus superbus</name>
    <dbReference type="NCBI Taxonomy" id="310955"/>
    <lineage>
        <taxon>Eukaryota</taxon>
        <taxon>Metazoa</taxon>
        <taxon>Ecdysozoa</taxon>
        <taxon>Nematoda</taxon>
        <taxon>Chromadorea</taxon>
        <taxon>Rhabditida</taxon>
        <taxon>Tylenchina</taxon>
        <taxon>Panagrolaimomorpha</taxon>
        <taxon>Panagrolaimoidea</taxon>
        <taxon>Panagrolaimidae</taxon>
        <taxon>Panagrolaimus</taxon>
    </lineage>
</organism>
<evidence type="ECO:0000313" key="3">
    <source>
        <dbReference type="WBParaSite" id="PSU_v2.g2560.t1"/>
    </source>
</evidence>
<dbReference type="PANTHER" id="PTHR13338">
    <property type="entry name" value="UPF0240 PROTEIN"/>
    <property type="match status" value="1"/>
</dbReference>
<proteinExistence type="predicted"/>
<name>A0A914YQV8_9BILA</name>
<evidence type="ECO:0000256" key="1">
    <source>
        <dbReference type="SAM" id="Coils"/>
    </source>
</evidence>
<keyword evidence="1" id="KW-0175">Coiled coil</keyword>
<dbReference type="GO" id="GO:0005739">
    <property type="term" value="C:mitochondrion"/>
    <property type="evidence" value="ECO:0007669"/>
    <property type="project" value="TreeGrafter"/>
</dbReference>
<reference evidence="3" key="1">
    <citation type="submission" date="2022-11" db="UniProtKB">
        <authorList>
            <consortium name="WormBaseParasite"/>
        </authorList>
    </citation>
    <scope>IDENTIFICATION</scope>
</reference>
<dbReference type="AlphaFoldDB" id="A0A914YQV8"/>
<keyword evidence="2" id="KW-1185">Reference proteome</keyword>
<evidence type="ECO:0000313" key="2">
    <source>
        <dbReference type="Proteomes" id="UP000887577"/>
    </source>
</evidence>
<dbReference type="Proteomes" id="UP000887577">
    <property type="component" value="Unplaced"/>
</dbReference>
<dbReference type="GO" id="GO:0032981">
    <property type="term" value="P:mitochondrial respiratory chain complex I assembly"/>
    <property type="evidence" value="ECO:0007669"/>
    <property type="project" value="InterPro"/>
</dbReference>
<dbReference type="InterPro" id="IPR009622">
    <property type="entry name" value="NDUFAF4"/>
</dbReference>
<sequence>MGWIKRIVHGATKDWKNANAQWKDVVKIQKIQDGEKVLPPKHPSEAEAFKKAANDPKLKELIDKKDEKLIENVNKIKIESTDPPERWTATKMLPSRESEFEHRNDPVWQYGFFEPPLEKMEKNRIMFREALEVLRNRMEFDTPGPDGKERPLADEAVKKYNSHPAVQRIDPEKLELMWQYFRPFERNDTQRIVKNEDLQQLEDIVEGRGDIMQPEYAPVIEALSRKKDKSHRLAFAQKLLEMPSAERQEYIKFITEKQQAEKKRLDDRLEEMKLLDEEFKKQAEEASSEKAENDKKK</sequence>
<protein>
    <submittedName>
        <fullName evidence="3">39S ribosomal protein L59, mitochondrial</fullName>
    </submittedName>
</protein>
<feature type="coiled-coil region" evidence="1">
    <location>
        <begin position="255"/>
        <end position="289"/>
    </location>
</feature>
<dbReference type="Pfam" id="PF06784">
    <property type="entry name" value="UPF0240"/>
    <property type="match status" value="1"/>
</dbReference>
<accession>A0A914YQV8</accession>
<dbReference type="WBParaSite" id="PSU_v2.g2560.t1">
    <property type="protein sequence ID" value="PSU_v2.g2560.t1"/>
    <property type="gene ID" value="PSU_v2.g2560"/>
</dbReference>
<dbReference type="PANTHER" id="PTHR13338:SF4">
    <property type="entry name" value="NADH DEHYDROGENASE [UBIQUINONE] 1 ALPHA SUBCOMPLEX ASSEMBLY FACTOR 4"/>
    <property type="match status" value="1"/>
</dbReference>